<organism evidence="1 2">
    <name type="scientific">Termitidicoccus mucosus</name>
    <dbReference type="NCBI Taxonomy" id="1184151"/>
    <lineage>
        <taxon>Bacteria</taxon>
        <taxon>Pseudomonadati</taxon>
        <taxon>Verrucomicrobiota</taxon>
        <taxon>Opitutia</taxon>
        <taxon>Opitutales</taxon>
        <taxon>Opitutaceae</taxon>
        <taxon>Termitidicoccus</taxon>
    </lineage>
</organism>
<dbReference type="EMBL" id="LRRQ01000081">
    <property type="protein sequence ID" value="OAM89689.1"/>
    <property type="molecule type" value="Genomic_DNA"/>
</dbReference>
<evidence type="ECO:0000313" key="1">
    <source>
        <dbReference type="EMBL" id="OAM89689.1"/>
    </source>
</evidence>
<reference evidence="1 2" key="1">
    <citation type="submission" date="2016-01" db="EMBL/GenBank/DDBJ databases">
        <title>High potential of lignocellulose degradation of a new Verrucomicrobia species.</title>
        <authorList>
            <person name="Wang Y."/>
            <person name="Shi Y."/>
            <person name="Qiu Z."/>
            <person name="Liu S."/>
            <person name="Yang H."/>
        </authorList>
    </citation>
    <scope>NUCLEOTIDE SEQUENCE [LARGE SCALE GENOMIC DNA]</scope>
    <source>
        <strain evidence="1 2">TSB47</strain>
    </source>
</reference>
<dbReference type="InterPro" id="IPR011856">
    <property type="entry name" value="tRNA_endonuc-like_dom_sf"/>
</dbReference>
<dbReference type="RefSeq" id="WP_068770468.1">
    <property type="nucleotide sequence ID" value="NZ_KV441840.1"/>
</dbReference>
<protein>
    <recommendedName>
        <fullName evidence="3">PD(D/E)XK endonuclease domain-containing protein</fullName>
    </recommendedName>
</protein>
<dbReference type="STRING" id="1184151.AW736_11955"/>
<dbReference type="GO" id="GO:0003676">
    <property type="term" value="F:nucleic acid binding"/>
    <property type="evidence" value="ECO:0007669"/>
    <property type="project" value="InterPro"/>
</dbReference>
<sequence>MTPRQSEISAESYAASVLARAGYQVSVQYGANQPDYDLVAEKPGRILLVSVKGSQDGGWPLAVARKKKEVTYHQAIDEWKATQRKDIVFIFVQFLGIPLTSAPRVYVARPDDVATYMKSQCNGRGHCSLAENYRRDHPKSHYTQQIPKDWNFSQVRIDTI</sequence>
<dbReference type="AlphaFoldDB" id="A0A178IKI1"/>
<gene>
    <name evidence="1" type="ORF">AW736_11955</name>
</gene>
<name>A0A178IKI1_9BACT</name>
<proteinExistence type="predicted"/>
<dbReference type="Gene3D" id="3.40.1350.10">
    <property type="match status" value="1"/>
</dbReference>
<evidence type="ECO:0008006" key="3">
    <source>
        <dbReference type="Google" id="ProtNLM"/>
    </source>
</evidence>
<evidence type="ECO:0000313" key="2">
    <source>
        <dbReference type="Proteomes" id="UP000078486"/>
    </source>
</evidence>
<keyword evidence="2" id="KW-1185">Reference proteome</keyword>
<dbReference type="OrthoDB" id="8446682at2"/>
<dbReference type="Proteomes" id="UP000078486">
    <property type="component" value="Unassembled WGS sequence"/>
</dbReference>
<comment type="caution">
    <text evidence="1">The sequence shown here is derived from an EMBL/GenBank/DDBJ whole genome shotgun (WGS) entry which is preliminary data.</text>
</comment>
<accession>A0A178IKI1</accession>